<dbReference type="AlphaFoldDB" id="A0A4Y3WI03"/>
<keyword evidence="2" id="KW-1185">Reference proteome</keyword>
<protein>
    <submittedName>
        <fullName evidence="1">Uncharacterized protein</fullName>
    </submittedName>
</protein>
<dbReference type="Proteomes" id="UP000320338">
    <property type="component" value="Unassembled WGS sequence"/>
</dbReference>
<gene>
    <name evidence="1" type="ORF">PHY01_06380</name>
</gene>
<name>A0A4Y3WI03_9PSEU</name>
<dbReference type="EMBL" id="BJNG01000005">
    <property type="protein sequence ID" value="GEC18355.1"/>
    <property type="molecule type" value="Genomic_DNA"/>
</dbReference>
<evidence type="ECO:0000313" key="1">
    <source>
        <dbReference type="EMBL" id="GEC18355.1"/>
    </source>
</evidence>
<accession>A0A4Y3WI03</accession>
<organism evidence="1 2">
    <name type="scientific">Pseudonocardia hydrocarbonoxydans</name>
    <dbReference type="NCBI Taxonomy" id="76726"/>
    <lineage>
        <taxon>Bacteria</taxon>
        <taxon>Bacillati</taxon>
        <taxon>Actinomycetota</taxon>
        <taxon>Actinomycetes</taxon>
        <taxon>Pseudonocardiales</taxon>
        <taxon>Pseudonocardiaceae</taxon>
        <taxon>Pseudonocardia</taxon>
    </lineage>
</organism>
<dbReference type="RefSeq" id="WP_141276864.1">
    <property type="nucleotide sequence ID" value="NZ_BAAARZ010000027.1"/>
</dbReference>
<comment type="caution">
    <text evidence="1">The sequence shown here is derived from an EMBL/GenBank/DDBJ whole genome shotgun (WGS) entry which is preliminary data.</text>
</comment>
<evidence type="ECO:0000313" key="2">
    <source>
        <dbReference type="Proteomes" id="UP000320338"/>
    </source>
</evidence>
<proteinExistence type="predicted"/>
<dbReference type="OrthoDB" id="3577640at2"/>
<reference evidence="1 2" key="1">
    <citation type="submission" date="2019-06" db="EMBL/GenBank/DDBJ databases">
        <title>Whole genome shotgun sequence of Pseudonocardia hydrocarbonoxydans NBRC 14498.</title>
        <authorList>
            <person name="Hosoyama A."/>
            <person name="Uohara A."/>
            <person name="Ohji S."/>
            <person name="Ichikawa N."/>
        </authorList>
    </citation>
    <scope>NUCLEOTIDE SEQUENCE [LARGE SCALE GENOMIC DNA]</scope>
    <source>
        <strain evidence="1 2">NBRC 14498</strain>
    </source>
</reference>
<sequence length="107" mass="11675">MTLDWSAVQQRYRGGRAVAPLAGSSTMRVEAVGDALVVTQRLWRAELSRRELEVAVALLGDRSPETGAVAFSEELRRYYSGGPQVRPTCSRTPNLSAVVMADLGLLR</sequence>